<evidence type="ECO:0000313" key="2">
    <source>
        <dbReference type="EMBL" id="SVA01693.1"/>
    </source>
</evidence>
<name>A0A381SKA2_9ZZZZ</name>
<proteinExistence type="predicted"/>
<keyword evidence="1" id="KW-0812">Transmembrane</keyword>
<accession>A0A381SKA2</accession>
<feature type="non-terminal residue" evidence="2">
    <location>
        <position position="104"/>
    </location>
</feature>
<sequence length="104" mass="11821">MILIYVLSFFSFVALALAGLQGLLEFSMFDVHHASFGFVAAILYLFTEVLVMFFFVGTGVSIKEYVQENSVDIQFHKRSVDIKRKLYPPTLLNVLFVMTVFIIG</sequence>
<keyword evidence="1" id="KW-0472">Membrane</keyword>
<feature type="transmembrane region" description="Helical" evidence="1">
    <location>
        <begin position="86"/>
        <end position="103"/>
    </location>
</feature>
<keyword evidence="1" id="KW-1133">Transmembrane helix</keyword>
<evidence type="ECO:0000256" key="1">
    <source>
        <dbReference type="SAM" id="Phobius"/>
    </source>
</evidence>
<protein>
    <submittedName>
        <fullName evidence="2">Uncharacterized protein</fullName>
    </submittedName>
</protein>
<organism evidence="2">
    <name type="scientific">marine metagenome</name>
    <dbReference type="NCBI Taxonomy" id="408172"/>
    <lineage>
        <taxon>unclassified sequences</taxon>
        <taxon>metagenomes</taxon>
        <taxon>ecological metagenomes</taxon>
    </lineage>
</organism>
<dbReference type="EMBL" id="UINC01002929">
    <property type="protein sequence ID" value="SVA01693.1"/>
    <property type="molecule type" value="Genomic_DNA"/>
</dbReference>
<reference evidence="2" key="1">
    <citation type="submission" date="2018-05" db="EMBL/GenBank/DDBJ databases">
        <authorList>
            <person name="Lanie J.A."/>
            <person name="Ng W.-L."/>
            <person name="Kazmierczak K.M."/>
            <person name="Andrzejewski T.M."/>
            <person name="Davidsen T.M."/>
            <person name="Wayne K.J."/>
            <person name="Tettelin H."/>
            <person name="Glass J.I."/>
            <person name="Rusch D."/>
            <person name="Podicherti R."/>
            <person name="Tsui H.-C.T."/>
            <person name="Winkler M.E."/>
        </authorList>
    </citation>
    <scope>NUCLEOTIDE SEQUENCE</scope>
</reference>
<feature type="transmembrane region" description="Helical" evidence="1">
    <location>
        <begin position="34"/>
        <end position="56"/>
    </location>
</feature>
<dbReference type="AlphaFoldDB" id="A0A381SKA2"/>
<gene>
    <name evidence="2" type="ORF">METZ01_LOCUS54547</name>
</gene>